<dbReference type="OrthoDB" id="9763290at2"/>
<organism evidence="7 8">
    <name type="scientific">Tolypothrix bouteillei VB521301</name>
    <dbReference type="NCBI Taxonomy" id="1479485"/>
    <lineage>
        <taxon>Bacteria</taxon>
        <taxon>Bacillati</taxon>
        <taxon>Cyanobacteriota</taxon>
        <taxon>Cyanophyceae</taxon>
        <taxon>Nostocales</taxon>
        <taxon>Tolypothrichaceae</taxon>
        <taxon>Tolypothrix</taxon>
    </lineage>
</organism>
<accession>A0A8S9T245</accession>
<dbReference type="RefSeq" id="WP_050046258.1">
    <property type="nucleotide sequence ID" value="NZ_JHEG04000001.1"/>
</dbReference>
<proteinExistence type="predicted"/>
<dbReference type="GO" id="GO:0004066">
    <property type="term" value="F:asparagine synthase (glutamine-hydrolyzing) activity"/>
    <property type="evidence" value="ECO:0007669"/>
    <property type="project" value="UniProtKB-EC"/>
</dbReference>
<protein>
    <recommendedName>
        <fullName evidence="2">asparagine synthase (glutamine-hydrolyzing)</fullName>
        <ecNumber evidence="2">6.3.5.4</ecNumber>
    </recommendedName>
</protein>
<dbReference type="EMBL" id="JHEG04000001">
    <property type="protein sequence ID" value="KAF3885533.1"/>
    <property type="molecule type" value="Genomic_DNA"/>
</dbReference>
<dbReference type="EC" id="6.3.5.4" evidence="2"/>
<comment type="caution">
    <text evidence="7">The sequence shown here is derived from an EMBL/GenBank/DDBJ whole genome shotgun (WGS) entry which is preliminary data.</text>
</comment>
<dbReference type="Gene3D" id="3.40.50.620">
    <property type="entry name" value="HUPs"/>
    <property type="match status" value="1"/>
</dbReference>
<keyword evidence="3" id="KW-0061">Asparagine biosynthesis</keyword>
<dbReference type="InterPro" id="IPR014729">
    <property type="entry name" value="Rossmann-like_a/b/a_fold"/>
</dbReference>
<dbReference type="AlphaFoldDB" id="A0A8S9T245"/>
<dbReference type="Pfam" id="PF13537">
    <property type="entry name" value="GATase_7"/>
    <property type="match status" value="1"/>
</dbReference>
<dbReference type="InterPro" id="IPR051786">
    <property type="entry name" value="ASN_synthetase/amidase"/>
</dbReference>
<evidence type="ECO:0000313" key="7">
    <source>
        <dbReference type="EMBL" id="KAF3885533.1"/>
    </source>
</evidence>
<comment type="pathway">
    <text evidence="1">Amino-acid biosynthesis; L-asparagine biosynthesis; L-asparagine from L-aspartate (L-Gln route): step 1/1.</text>
</comment>
<evidence type="ECO:0000256" key="4">
    <source>
        <dbReference type="ARBA" id="ARBA00048741"/>
    </source>
</evidence>
<dbReference type="PANTHER" id="PTHR43284:SF1">
    <property type="entry name" value="ASPARAGINE SYNTHETASE"/>
    <property type="match status" value="1"/>
</dbReference>
<dbReference type="PANTHER" id="PTHR43284">
    <property type="entry name" value="ASPARAGINE SYNTHETASE (GLUTAMINE-HYDROLYZING)"/>
    <property type="match status" value="1"/>
</dbReference>
<feature type="domain" description="Glutamine amidotransferase type-2" evidence="6">
    <location>
        <begin position="110"/>
        <end position="147"/>
    </location>
</feature>
<sequence>MVNVEQGDRIIQPKHFIGYWGYGERRELETSLGAVKKTGHNSYQLSSLDSPSESHYPIWNVACIGFSKDFIPSIYFQRHGIERIAALSASGILTDLQDNSFLPDIWVHLQGKNRLILGREPFGRVPLYWAQQGQVIWFASRLQLLLAVVDEPEVSIPALYGYSCFSYIPNPLTPITQVFAVPAGTELVWQSQPDDRKLSTPISQRLLEWCEASVQLQDETTAVKQLQTLLKQGIERQISDLKDEPVGVFLSGGLDSSVVAALLVQAGVNAIAYTLDFGGAGVPEYPYAEIVAQHLQIPLVKVDASPRQIQKAILPTVRALDLPFGDGVTVPLFLLAQRASQETQVIFNGEGGDQLFAGWTNKPLIAASVYQTENPSGQETFIQQYLRTFHRLWGYEAQIYQPHVYKQIQNLHPEDWIAEALDPTYCKTILHRLRRASLMLKGAQNIHPRATALGFAHKLFVRSPFCDLPLAEWTFQVSGELCLQGACEKYILKRAVENWLPPEIVWRQKRGMGVPLTSWCLNEFWYELGKWLNPGKLRAENCFSPYIASQIAAGQLGATIQGRLIGESLWLLIVWELWREQVFGEESSKQSFDHPFWLPKQLWRLQKKWQA</sequence>
<dbReference type="SUPFAM" id="SSF52402">
    <property type="entry name" value="Adenine nucleotide alpha hydrolases-like"/>
    <property type="match status" value="1"/>
</dbReference>
<dbReference type="InterPro" id="IPR017932">
    <property type="entry name" value="GATase_2_dom"/>
</dbReference>
<evidence type="ECO:0000259" key="5">
    <source>
        <dbReference type="Pfam" id="PF00733"/>
    </source>
</evidence>
<evidence type="ECO:0000256" key="1">
    <source>
        <dbReference type="ARBA" id="ARBA00005187"/>
    </source>
</evidence>
<evidence type="ECO:0000313" key="8">
    <source>
        <dbReference type="Proteomes" id="UP000029738"/>
    </source>
</evidence>
<dbReference type="CDD" id="cd01991">
    <property type="entry name" value="Asn_synthase_B_C"/>
    <property type="match status" value="1"/>
</dbReference>
<feature type="domain" description="Asparagine synthetase" evidence="5">
    <location>
        <begin position="226"/>
        <end position="579"/>
    </location>
</feature>
<evidence type="ECO:0000256" key="3">
    <source>
        <dbReference type="ARBA" id="ARBA00022888"/>
    </source>
</evidence>
<dbReference type="Gene3D" id="3.60.20.10">
    <property type="entry name" value="Glutamine Phosphoribosylpyrophosphate, subunit 1, domain 1"/>
    <property type="match status" value="1"/>
</dbReference>
<keyword evidence="3" id="KW-0028">Amino-acid biosynthesis</keyword>
<comment type="catalytic activity">
    <reaction evidence="4">
        <text>L-aspartate + L-glutamine + ATP + H2O = L-asparagine + L-glutamate + AMP + diphosphate + H(+)</text>
        <dbReference type="Rhea" id="RHEA:12228"/>
        <dbReference type="ChEBI" id="CHEBI:15377"/>
        <dbReference type="ChEBI" id="CHEBI:15378"/>
        <dbReference type="ChEBI" id="CHEBI:29985"/>
        <dbReference type="ChEBI" id="CHEBI:29991"/>
        <dbReference type="ChEBI" id="CHEBI:30616"/>
        <dbReference type="ChEBI" id="CHEBI:33019"/>
        <dbReference type="ChEBI" id="CHEBI:58048"/>
        <dbReference type="ChEBI" id="CHEBI:58359"/>
        <dbReference type="ChEBI" id="CHEBI:456215"/>
        <dbReference type="EC" id="6.3.5.4"/>
    </reaction>
</comment>
<dbReference type="Proteomes" id="UP000029738">
    <property type="component" value="Unassembled WGS sequence"/>
</dbReference>
<dbReference type="InterPro" id="IPR029055">
    <property type="entry name" value="Ntn_hydrolases_N"/>
</dbReference>
<dbReference type="Pfam" id="PF00733">
    <property type="entry name" value="Asn_synthase"/>
    <property type="match status" value="1"/>
</dbReference>
<keyword evidence="8" id="KW-1185">Reference proteome</keyword>
<evidence type="ECO:0000256" key="2">
    <source>
        <dbReference type="ARBA" id="ARBA00012737"/>
    </source>
</evidence>
<dbReference type="GO" id="GO:0006529">
    <property type="term" value="P:asparagine biosynthetic process"/>
    <property type="evidence" value="ECO:0007669"/>
    <property type="project" value="UniProtKB-KW"/>
</dbReference>
<dbReference type="InterPro" id="IPR001962">
    <property type="entry name" value="Asn_synthase"/>
</dbReference>
<dbReference type="GO" id="GO:0005829">
    <property type="term" value="C:cytosol"/>
    <property type="evidence" value="ECO:0007669"/>
    <property type="project" value="TreeGrafter"/>
</dbReference>
<reference evidence="7" key="2">
    <citation type="submission" date="2019-11" db="EMBL/GenBank/DDBJ databases">
        <title>Improved Assembly of Tolypothrix boutellei genome.</title>
        <authorList>
            <person name="Sarangi A.N."/>
            <person name="Mukherjee M."/>
            <person name="Ghosh S."/>
            <person name="Singh D."/>
            <person name="Das A."/>
            <person name="Kant S."/>
            <person name="Prusty A."/>
            <person name="Tripathy S."/>
        </authorList>
    </citation>
    <scope>NUCLEOTIDE SEQUENCE</scope>
    <source>
        <strain evidence="7">VB521301</strain>
    </source>
</reference>
<reference evidence="7" key="1">
    <citation type="journal article" date="2015" name="Genome Announc.">
        <title>Draft Genome Sequence of Tolypothrix boutellei Strain VB521301.</title>
        <authorList>
            <person name="Chandrababunaidu M.M."/>
            <person name="Singh D."/>
            <person name="Sen D."/>
            <person name="Bhan S."/>
            <person name="Das S."/>
            <person name="Gupta A."/>
            <person name="Adhikary S.P."/>
            <person name="Tripathy S."/>
        </authorList>
    </citation>
    <scope>NUCLEOTIDE SEQUENCE</scope>
    <source>
        <strain evidence="7">VB521301</strain>
    </source>
</reference>
<evidence type="ECO:0000259" key="6">
    <source>
        <dbReference type="Pfam" id="PF13537"/>
    </source>
</evidence>
<name>A0A8S9T245_9CYAN</name>
<gene>
    <name evidence="7" type="ORF">DA73_0400008735</name>
</gene>
<dbReference type="SUPFAM" id="SSF56235">
    <property type="entry name" value="N-terminal nucleophile aminohydrolases (Ntn hydrolases)"/>
    <property type="match status" value="1"/>
</dbReference>